<accession>A0A1H5YLA9</accession>
<dbReference type="RefSeq" id="WP_104002663.1">
    <property type="nucleotide sequence ID" value="NZ_FNVQ01000001.1"/>
</dbReference>
<dbReference type="AlphaFoldDB" id="A0A1H5YLA9"/>
<gene>
    <name evidence="1" type="ORF">SAMN05444390_1011789</name>
</gene>
<dbReference type="Proteomes" id="UP000236745">
    <property type="component" value="Unassembled WGS sequence"/>
</dbReference>
<keyword evidence="2" id="KW-1185">Reference proteome</keyword>
<organism evidence="1 2">
    <name type="scientific">Marinobacterium lutimaris</name>
    <dbReference type="NCBI Taxonomy" id="568106"/>
    <lineage>
        <taxon>Bacteria</taxon>
        <taxon>Pseudomonadati</taxon>
        <taxon>Pseudomonadota</taxon>
        <taxon>Gammaproteobacteria</taxon>
        <taxon>Oceanospirillales</taxon>
        <taxon>Oceanospirillaceae</taxon>
        <taxon>Marinobacterium</taxon>
    </lineage>
</organism>
<dbReference type="OrthoDB" id="7942745at2"/>
<evidence type="ECO:0000313" key="2">
    <source>
        <dbReference type="Proteomes" id="UP000236745"/>
    </source>
</evidence>
<sequence length="266" mass="29803">MAIDQKSLGSKSSACAATALDASTLLAQLNTEYQRFLPGLTPLLNKQDPDARWVGSADLDACISDLLATAEQQNPEAGPRYWHAYAWSTLSWQPAVLSLLAVHRLHSELPLAGLEQQQRSEGVYGYRIRSLIPPAPPQGSLIKRQAGLLQAYLEPIFARLESKAFKRRLGEGLLADRILGCLLQWQQGQDLNITELASQWLSALNLDNASRLMSIPLLQDREVLALDRKTCCQYFRCQSAEPCPTCPRIPRQRRINQLRQEWNTDV</sequence>
<dbReference type="EMBL" id="FNVQ01000001">
    <property type="protein sequence ID" value="SEG24166.1"/>
    <property type="molecule type" value="Genomic_DNA"/>
</dbReference>
<reference evidence="1 2" key="1">
    <citation type="submission" date="2016-10" db="EMBL/GenBank/DDBJ databases">
        <authorList>
            <person name="de Groot N.N."/>
        </authorList>
    </citation>
    <scope>NUCLEOTIDE SEQUENCE [LARGE SCALE GENOMIC DNA]</scope>
    <source>
        <strain evidence="1 2">DSM 22012</strain>
    </source>
</reference>
<name>A0A1H5YLA9_9GAMM</name>
<evidence type="ECO:0000313" key="1">
    <source>
        <dbReference type="EMBL" id="SEG24166.1"/>
    </source>
</evidence>
<proteinExistence type="predicted"/>
<protein>
    <submittedName>
        <fullName evidence="1">Siderophore ferric iron reductase, AHA_1954 family</fullName>
    </submittedName>
</protein>